<comment type="subcellular location">
    <subcellularLocation>
        <location evidence="1">Nucleus</location>
    </subcellularLocation>
</comment>
<reference evidence="9" key="4">
    <citation type="submission" date="2019-03" db="UniProtKB">
        <authorList>
            <consortium name="EnsemblPlants"/>
        </authorList>
    </citation>
    <scope>IDENTIFICATION</scope>
</reference>
<sequence length="1549" mass="172741">SQICPSFSPHRRRPKPTLPDQNPPGLLLAAAAADGEAAMATATSTSCRIAGTEVPITGSDKLRWIDLTVPSPPSPAPASPADPFVSVPPRAASGCHVVSSGRDSQRYLAWRIHEEHQNVLEVIELCALKEFPSSGLRLVFQEALCPFAFMCESEGARRGESVYLLYVLTISGVAILCNLRSPFSYVSGSILSQNDIVGFNLQTHIQSAKVTAVKAKPGCLVIGRQDGSICCYSLGKLAPSSPGFSNELRDDAGIGRLWTLMSRTKALGPVQDIDTATVNERELLFVLHLDGSLRVWDISSQTKLVNYNVHLDDFEGQPSRLWVGEADDDQELISLAVLHQGTMVPACDHIGVYAFSFGAGERFLLSPEPSVSAVPLLEGKIVDLKISTEKLWILKEVGPMLYEIVQYNSDSEEICSYVLQEDAISEQMFQSSESALDDLVWTADSVFSSMKEHSFSFISSMFLRRLLQPGVNHCSALRETLLEYKRFLSDSEFQSLTTSGLRKEILSIIEQEGSSQVASSTVYHWKKFSARYLHNWCWNNRPYGLLLDTNSEVFGLIRKGSFSLFRCLEGVEQLIYGSSDDLGNFIGLGMKLSNDTDGETLIEVLRCMGHINHLLGRSSAAIYYESLISSVISPDEVTSQILKILESGFSPQSSSPLITLLGTDAYVERRQTAHKSQRKFSVEMLLSFHKLQSRSTSWSAVFDVIDKFMKCLDTKVTIQEFELRRLCNVNSALVVQATSQVARTMFEAAFDLFLFLSYLVGVGGQVSLLQSDAARIKLQLFPMIQDILGRWIVLHFVGISPTTPPTIEDFSYQLSSLQLGIADELSLHRKLGSSDFTLACLLDFPKSAEGDDLSPCFPSPTEVINLVRRFSSSIMCRNSVDRVDSFLGSTINLAAVLIRHGQYEAAQNLLGILETYLGYARASQTDQDTDIACLARLHLSGFCLLMLAHDEANIVLRESKVQEAIRCFFRAASGQEAPKALKKFSSETGFQISGECRSISLWRLHYYEWAMQIFEQNSMREGACQFALAALEQVDSIVDLDNGSEVEDLPETTAMIKGRLWANVFKYSLDLKNFRDAYCAIISNPDDDSKYVCLRRFIIVLCELGETKVICNGEIPFTGLVEKVEQELFWKAERSDLSSKPNLYKVLYSFEAYRNNWRKAAGCMYRYFVRLSREGEAGGGRQLTHVLQEKLHALSTAINSLQLVEPSCAWLDSICEADDQISPSKKPRNLLMENSAFGTDSELSTLQFCVDIEILEKEYTLTEALYMLSTVNSKSKFSESYSIEALTDILVNENLYDLAFTIVLKFWKESGMKRELERVFAAIAQQCCPNRVGNSGRNLTDTQQLLLLPSSEDDGWDGNSKTIAVAHQVQGSCQWETLELYLDKYKDLHPRLPVIVAETLLYTDPEIELPLWLIQMFKTTKGGNRMISWGMSGKEADPAALFRLYTNYGRHTEAASLLVEYLDSFASSRPMDVLHRKKMSAAWFPYTTVERFWCQLEEMQGFGHSADQCDRLKKLLHGALMNHLQQVVVDSEDILSSVGGGQGAESQSS</sequence>
<keyword evidence="3" id="KW-0539">Nucleus</keyword>
<name>A0A453NA68_AEGTS</name>
<dbReference type="InterPro" id="IPR059141">
    <property type="entry name" value="Beta-prop_Nup120_160"/>
</dbReference>
<evidence type="ECO:0000256" key="2">
    <source>
        <dbReference type="ARBA" id="ARBA00022448"/>
    </source>
</evidence>
<keyword evidence="10" id="KW-1185">Reference proteome</keyword>
<dbReference type="Pfam" id="PF11715">
    <property type="entry name" value="Beta-prop_Nup120_160"/>
    <property type="match status" value="1"/>
</dbReference>
<protein>
    <submittedName>
        <fullName evidence="9">Uncharacterized protein</fullName>
    </submittedName>
</protein>
<dbReference type="Proteomes" id="UP000015105">
    <property type="component" value="Chromosome 6D"/>
</dbReference>
<accession>A0A453NA68</accession>
<feature type="domain" description="Nucleoporin Nup120/160 beta-propeller" evidence="5">
    <location>
        <begin position="106"/>
        <end position="572"/>
    </location>
</feature>
<organism evidence="9 10">
    <name type="scientific">Aegilops tauschii subsp. strangulata</name>
    <name type="common">Goatgrass</name>
    <dbReference type="NCBI Taxonomy" id="200361"/>
    <lineage>
        <taxon>Eukaryota</taxon>
        <taxon>Viridiplantae</taxon>
        <taxon>Streptophyta</taxon>
        <taxon>Embryophyta</taxon>
        <taxon>Tracheophyta</taxon>
        <taxon>Spermatophyta</taxon>
        <taxon>Magnoliopsida</taxon>
        <taxon>Liliopsida</taxon>
        <taxon>Poales</taxon>
        <taxon>Poaceae</taxon>
        <taxon>BOP clade</taxon>
        <taxon>Pooideae</taxon>
        <taxon>Triticodae</taxon>
        <taxon>Triticeae</taxon>
        <taxon>Triticinae</taxon>
        <taxon>Aegilops</taxon>
    </lineage>
</organism>
<evidence type="ECO:0000259" key="6">
    <source>
        <dbReference type="Pfam" id="PF17238"/>
    </source>
</evidence>
<dbReference type="Gramene" id="AET6Gv20291700.1">
    <property type="protein sequence ID" value="AET6Gv20291700.1"/>
    <property type="gene ID" value="AET6Gv20291700"/>
</dbReference>
<dbReference type="InterPro" id="IPR056535">
    <property type="entry name" value="TPR_NUP160_M"/>
</dbReference>
<feature type="region of interest" description="Disordered" evidence="4">
    <location>
        <begin position="1"/>
        <end position="24"/>
    </location>
</feature>
<evidence type="ECO:0000313" key="10">
    <source>
        <dbReference type="Proteomes" id="UP000015105"/>
    </source>
</evidence>
<dbReference type="PANTHER" id="PTHR21286:SF0">
    <property type="entry name" value="NUCLEAR PORE COMPLEX PROTEIN NUP160"/>
    <property type="match status" value="1"/>
</dbReference>
<keyword evidence="2" id="KW-0813">Transport</keyword>
<reference evidence="10" key="1">
    <citation type="journal article" date="2014" name="Science">
        <title>Ancient hybridizations among the ancestral genomes of bread wheat.</title>
        <authorList>
            <consortium name="International Wheat Genome Sequencing Consortium,"/>
            <person name="Marcussen T."/>
            <person name="Sandve S.R."/>
            <person name="Heier L."/>
            <person name="Spannagl M."/>
            <person name="Pfeifer M."/>
            <person name="Jakobsen K.S."/>
            <person name="Wulff B.B."/>
            <person name="Steuernagel B."/>
            <person name="Mayer K.F."/>
            <person name="Olsen O.A."/>
        </authorList>
    </citation>
    <scope>NUCLEOTIDE SEQUENCE [LARGE SCALE GENOMIC DNA]</scope>
    <source>
        <strain evidence="10">cv. AL8/78</strain>
    </source>
</reference>
<dbReference type="SUPFAM" id="SSF50978">
    <property type="entry name" value="WD40 repeat-like"/>
    <property type="match status" value="1"/>
</dbReference>
<dbReference type="GO" id="GO:0017056">
    <property type="term" value="F:structural constituent of nuclear pore"/>
    <property type="evidence" value="ECO:0007669"/>
    <property type="project" value="TreeGrafter"/>
</dbReference>
<dbReference type="InterPro" id="IPR035192">
    <property type="entry name" value="NUP160_hel_plant"/>
</dbReference>
<reference evidence="9" key="5">
    <citation type="journal article" date="2021" name="G3 (Bethesda)">
        <title>Aegilops tauschii genome assembly Aet v5.0 features greater sequence contiguity and improved annotation.</title>
        <authorList>
            <person name="Wang L."/>
            <person name="Zhu T."/>
            <person name="Rodriguez J.C."/>
            <person name="Deal K.R."/>
            <person name="Dubcovsky J."/>
            <person name="McGuire P.E."/>
            <person name="Lux T."/>
            <person name="Spannagl M."/>
            <person name="Mayer K.F.X."/>
            <person name="Baldrich P."/>
            <person name="Meyers B.C."/>
            <person name="Huo N."/>
            <person name="Gu Y.Q."/>
            <person name="Zhou H."/>
            <person name="Devos K.M."/>
            <person name="Bennetzen J.L."/>
            <person name="Unver T."/>
            <person name="Budak H."/>
            <person name="Gulick P.J."/>
            <person name="Galiba G."/>
            <person name="Kalapos B."/>
            <person name="Nelson D.R."/>
            <person name="Li P."/>
            <person name="You F.M."/>
            <person name="Luo M.C."/>
            <person name="Dvorak J."/>
        </authorList>
    </citation>
    <scope>NUCLEOTIDE SEQUENCE [LARGE SCALE GENOMIC DNA]</scope>
    <source>
        <strain evidence="9">cv. AL8/78</strain>
    </source>
</reference>
<evidence type="ECO:0000259" key="5">
    <source>
        <dbReference type="Pfam" id="PF11715"/>
    </source>
</evidence>
<dbReference type="Pfam" id="PF23354">
    <property type="entry name" value="TPR_NUP160_120_M"/>
    <property type="match status" value="1"/>
</dbReference>
<dbReference type="InterPro" id="IPR056536">
    <property type="entry name" value="TPR_NUP160_C"/>
</dbReference>
<feature type="domain" description="NUP160 C-terminal TPR" evidence="7">
    <location>
        <begin position="1253"/>
        <end position="1535"/>
    </location>
</feature>
<dbReference type="Pfam" id="PF17238">
    <property type="entry name" value="NUP160_helical_2"/>
    <property type="match status" value="1"/>
</dbReference>
<feature type="domain" description="NUP160 middle TPR" evidence="8">
    <location>
        <begin position="952"/>
        <end position="1203"/>
    </location>
</feature>
<dbReference type="Pfam" id="PF23347">
    <property type="entry name" value="TPR_Nup160_C"/>
    <property type="match status" value="1"/>
</dbReference>
<evidence type="ECO:0000256" key="4">
    <source>
        <dbReference type="SAM" id="MobiDB-lite"/>
    </source>
</evidence>
<proteinExistence type="predicted"/>
<reference evidence="9" key="3">
    <citation type="journal article" date="2017" name="Nature">
        <title>Genome sequence of the progenitor of the wheat D genome Aegilops tauschii.</title>
        <authorList>
            <person name="Luo M.C."/>
            <person name="Gu Y.Q."/>
            <person name="Puiu D."/>
            <person name="Wang H."/>
            <person name="Twardziok S.O."/>
            <person name="Deal K.R."/>
            <person name="Huo N."/>
            <person name="Zhu T."/>
            <person name="Wang L."/>
            <person name="Wang Y."/>
            <person name="McGuire P.E."/>
            <person name="Liu S."/>
            <person name="Long H."/>
            <person name="Ramasamy R.K."/>
            <person name="Rodriguez J.C."/>
            <person name="Van S.L."/>
            <person name="Yuan L."/>
            <person name="Wang Z."/>
            <person name="Xia Z."/>
            <person name="Xiao L."/>
            <person name="Anderson O.D."/>
            <person name="Ouyang S."/>
            <person name="Liang Y."/>
            <person name="Zimin A.V."/>
            <person name="Pertea G."/>
            <person name="Qi P."/>
            <person name="Bennetzen J.L."/>
            <person name="Dai X."/>
            <person name="Dawson M.W."/>
            <person name="Muller H.G."/>
            <person name="Kugler K."/>
            <person name="Rivarola-Duarte L."/>
            <person name="Spannagl M."/>
            <person name="Mayer K.F.X."/>
            <person name="Lu F.H."/>
            <person name="Bevan M.W."/>
            <person name="Leroy P."/>
            <person name="Li P."/>
            <person name="You F.M."/>
            <person name="Sun Q."/>
            <person name="Liu Z."/>
            <person name="Lyons E."/>
            <person name="Wicker T."/>
            <person name="Salzberg S.L."/>
            <person name="Devos K.M."/>
            <person name="Dvorak J."/>
        </authorList>
    </citation>
    <scope>NUCLEOTIDE SEQUENCE [LARGE SCALE GENOMIC DNA]</scope>
    <source>
        <strain evidence="9">cv. AL8/78</strain>
    </source>
</reference>
<evidence type="ECO:0000313" key="9">
    <source>
        <dbReference type="EnsemblPlants" id="AET6Gv20291700.1"/>
    </source>
</evidence>
<evidence type="ECO:0000256" key="1">
    <source>
        <dbReference type="ARBA" id="ARBA00004123"/>
    </source>
</evidence>
<feature type="domain" description="NUP160 helical" evidence="6">
    <location>
        <begin position="592"/>
        <end position="780"/>
    </location>
</feature>
<dbReference type="STRING" id="200361.A0A453NA68"/>
<evidence type="ECO:0000256" key="3">
    <source>
        <dbReference type="ARBA" id="ARBA00023242"/>
    </source>
</evidence>
<reference evidence="10" key="2">
    <citation type="journal article" date="2017" name="Nat. Plants">
        <title>The Aegilops tauschii genome reveals multiple impacts of transposons.</title>
        <authorList>
            <person name="Zhao G."/>
            <person name="Zou C."/>
            <person name="Li K."/>
            <person name="Wang K."/>
            <person name="Li T."/>
            <person name="Gao L."/>
            <person name="Zhang X."/>
            <person name="Wang H."/>
            <person name="Yang Z."/>
            <person name="Liu X."/>
            <person name="Jiang W."/>
            <person name="Mao L."/>
            <person name="Kong X."/>
            <person name="Jiao Y."/>
            <person name="Jia J."/>
        </authorList>
    </citation>
    <scope>NUCLEOTIDE SEQUENCE [LARGE SCALE GENOMIC DNA]</scope>
    <source>
        <strain evidence="10">cv. AL8/78</strain>
    </source>
</reference>
<dbReference type="PANTHER" id="PTHR21286">
    <property type="entry name" value="NUCLEAR PORE COMPLEX PROTEIN NUP160"/>
    <property type="match status" value="1"/>
</dbReference>
<evidence type="ECO:0000259" key="7">
    <source>
        <dbReference type="Pfam" id="PF23347"/>
    </source>
</evidence>
<dbReference type="InterPro" id="IPR021717">
    <property type="entry name" value="Nucleoporin_Nup160"/>
</dbReference>
<dbReference type="GO" id="GO:0005643">
    <property type="term" value="C:nuclear pore"/>
    <property type="evidence" value="ECO:0007669"/>
    <property type="project" value="UniProtKB-ARBA"/>
</dbReference>
<dbReference type="EnsemblPlants" id="AET6Gv20291700.1">
    <property type="protein sequence ID" value="AET6Gv20291700.1"/>
    <property type="gene ID" value="AET6Gv20291700"/>
</dbReference>
<dbReference type="InterPro" id="IPR036322">
    <property type="entry name" value="WD40_repeat_dom_sf"/>
</dbReference>
<evidence type="ECO:0000259" key="8">
    <source>
        <dbReference type="Pfam" id="PF23354"/>
    </source>
</evidence>